<evidence type="ECO:0000313" key="2">
    <source>
        <dbReference type="EMBL" id="GAA3538268.1"/>
    </source>
</evidence>
<proteinExistence type="inferred from homology"/>
<dbReference type="RefSeq" id="WP_344858339.1">
    <property type="nucleotide sequence ID" value="NZ_BAAAZN010000004.1"/>
</dbReference>
<evidence type="ECO:0000256" key="1">
    <source>
        <dbReference type="RuleBase" id="RU362001"/>
    </source>
</evidence>
<sequence>MAGGFTGTPAQFTEAEGRVVDVRAQMDQQLSKLEGEIEATRAGWEGDAQRAFDNVMRRFNDAGKGLNDALQRIGELLKEAGSTYQRSEAQQHEIVESLNKGFGVLG</sequence>
<dbReference type="EMBL" id="BAAAZN010000004">
    <property type="protein sequence ID" value="GAA3538268.1"/>
    <property type="molecule type" value="Genomic_DNA"/>
</dbReference>
<dbReference type="InterPro" id="IPR010310">
    <property type="entry name" value="T7SS_ESAT-6-like"/>
</dbReference>
<dbReference type="SUPFAM" id="SSF140453">
    <property type="entry name" value="EsxAB dimer-like"/>
    <property type="match status" value="1"/>
</dbReference>
<keyword evidence="3" id="KW-1185">Reference proteome</keyword>
<dbReference type="NCBIfam" id="TIGR03930">
    <property type="entry name" value="WXG100_ESAT6"/>
    <property type="match status" value="1"/>
</dbReference>
<gene>
    <name evidence="2" type="ORF">GCM10022222_22340</name>
</gene>
<evidence type="ECO:0000313" key="3">
    <source>
        <dbReference type="Proteomes" id="UP001500689"/>
    </source>
</evidence>
<dbReference type="InterPro" id="IPR036689">
    <property type="entry name" value="ESAT-6-like_sf"/>
</dbReference>
<comment type="similarity">
    <text evidence="1">Belongs to the WXG100 family.</text>
</comment>
<comment type="caution">
    <text evidence="2">The sequence shown here is derived from an EMBL/GenBank/DDBJ whole genome shotgun (WGS) entry which is preliminary data.</text>
</comment>
<reference evidence="3" key="1">
    <citation type="journal article" date="2019" name="Int. J. Syst. Evol. Microbiol.">
        <title>The Global Catalogue of Microorganisms (GCM) 10K type strain sequencing project: providing services to taxonomists for standard genome sequencing and annotation.</title>
        <authorList>
            <consortium name="The Broad Institute Genomics Platform"/>
            <consortium name="The Broad Institute Genome Sequencing Center for Infectious Disease"/>
            <person name="Wu L."/>
            <person name="Ma J."/>
        </authorList>
    </citation>
    <scope>NUCLEOTIDE SEQUENCE [LARGE SCALE GENOMIC DNA]</scope>
    <source>
        <strain evidence="3">JCM 16898</strain>
    </source>
</reference>
<protein>
    <recommendedName>
        <fullName evidence="1">ESAT-6-like protein</fullName>
    </recommendedName>
</protein>
<organism evidence="2 3">
    <name type="scientific">Amycolatopsis ultiminotia</name>
    <dbReference type="NCBI Taxonomy" id="543629"/>
    <lineage>
        <taxon>Bacteria</taxon>
        <taxon>Bacillati</taxon>
        <taxon>Actinomycetota</taxon>
        <taxon>Actinomycetes</taxon>
        <taxon>Pseudonocardiales</taxon>
        <taxon>Pseudonocardiaceae</taxon>
        <taxon>Amycolatopsis</taxon>
    </lineage>
</organism>
<name>A0ABP6VRG1_9PSEU</name>
<dbReference type="Proteomes" id="UP001500689">
    <property type="component" value="Unassembled WGS sequence"/>
</dbReference>
<dbReference type="Gene3D" id="1.10.287.1060">
    <property type="entry name" value="ESAT-6-like"/>
    <property type="match status" value="1"/>
</dbReference>
<accession>A0ABP6VRG1</accession>
<dbReference type="Pfam" id="PF06013">
    <property type="entry name" value="WXG100"/>
    <property type="match status" value="1"/>
</dbReference>